<dbReference type="Proteomes" id="UP000275078">
    <property type="component" value="Unassembled WGS sequence"/>
</dbReference>
<name>A0A3N4HSW6_ASCIM</name>
<sequence>MAECIWCIEALVGVILKGVSVVLPGKATDVEAKGQTFDPRETYPLKETENEYNRLSPPSSYTTQTSEPFLHLGKNTSKKHDVDQATGDQAIKLLLPRPSGSLHESKDNLMEEDPEREQKSAEASLARIQIRHRRSIRTRKTSTKVPALHEVSRKLCYEHTNSPLNNRPDPSASTYSESSRKSLYELDMELSLPRYESQKGSKPANQSKRCWRKRNNKSEAHLSTQVHHARESPHGYNQSTSANVHRRQARDNTSTPSPIPPSKLQSPNIASYYTSLGGINLSYEPQGTTEEEVERVLLRPFLQVHDGNPGNRSECDLRDSSSAAATIRHGASSDPKRVNEKTEAAVQLTLQPIYMEYEKIKADQPEERAKAMWRTKTFGREPSRRPQANERVYPSPSLSPLPMPKPREKHARGRTTRLPDTPKLVHASSSPTSKMDEAQGVHENKRPPMTSSSTYSEPSTNDRYEYPSSQTARPSHKTSDTRRCLSPVPCTHRRHEGKNPTQLGSRQLEPNIQDTQLEGAQREQPLQRVSQFPQQLVQARRHQTRDNRGVQFDVRTSKTSRRENEPPFKQSQNEEISRETIHTSPASQWHHRKSVRGAQKYQHK</sequence>
<feature type="region of interest" description="Disordered" evidence="1">
    <location>
        <begin position="49"/>
        <end position="83"/>
    </location>
</feature>
<organism evidence="3 4">
    <name type="scientific">Ascobolus immersus RN42</name>
    <dbReference type="NCBI Taxonomy" id="1160509"/>
    <lineage>
        <taxon>Eukaryota</taxon>
        <taxon>Fungi</taxon>
        <taxon>Dikarya</taxon>
        <taxon>Ascomycota</taxon>
        <taxon>Pezizomycotina</taxon>
        <taxon>Pezizomycetes</taxon>
        <taxon>Pezizales</taxon>
        <taxon>Ascobolaceae</taxon>
        <taxon>Ascobolus</taxon>
    </lineage>
</organism>
<feature type="compositionally biased region" description="Polar residues" evidence="1">
    <location>
        <begin position="527"/>
        <end position="537"/>
    </location>
</feature>
<evidence type="ECO:0000313" key="4">
    <source>
        <dbReference type="Proteomes" id="UP000275078"/>
    </source>
</evidence>
<keyword evidence="4" id="KW-1185">Reference proteome</keyword>
<feature type="compositionally biased region" description="Polar residues" evidence="1">
    <location>
        <begin position="499"/>
        <end position="518"/>
    </location>
</feature>
<feature type="chain" id="PRO_5017921458" evidence="2">
    <location>
        <begin position="22"/>
        <end position="604"/>
    </location>
</feature>
<feature type="compositionally biased region" description="Basic and acidic residues" evidence="1">
    <location>
        <begin position="434"/>
        <end position="446"/>
    </location>
</feature>
<feature type="compositionally biased region" description="Polar residues" evidence="1">
    <location>
        <begin position="449"/>
        <end position="459"/>
    </location>
</feature>
<evidence type="ECO:0000256" key="2">
    <source>
        <dbReference type="SAM" id="SignalP"/>
    </source>
</evidence>
<feature type="region of interest" description="Disordered" evidence="1">
    <location>
        <begin position="193"/>
        <end position="268"/>
    </location>
</feature>
<evidence type="ECO:0000313" key="3">
    <source>
        <dbReference type="EMBL" id="RPA76925.1"/>
    </source>
</evidence>
<keyword evidence="2" id="KW-0732">Signal</keyword>
<evidence type="ECO:0000256" key="1">
    <source>
        <dbReference type="SAM" id="MobiDB-lite"/>
    </source>
</evidence>
<feature type="compositionally biased region" description="Polar residues" evidence="1">
    <location>
        <begin position="198"/>
        <end position="208"/>
    </location>
</feature>
<reference evidence="3 4" key="1">
    <citation type="journal article" date="2018" name="Nat. Ecol. Evol.">
        <title>Pezizomycetes genomes reveal the molecular basis of ectomycorrhizal truffle lifestyle.</title>
        <authorList>
            <person name="Murat C."/>
            <person name="Payen T."/>
            <person name="Noel B."/>
            <person name="Kuo A."/>
            <person name="Morin E."/>
            <person name="Chen J."/>
            <person name="Kohler A."/>
            <person name="Krizsan K."/>
            <person name="Balestrini R."/>
            <person name="Da Silva C."/>
            <person name="Montanini B."/>
            <person name="Hainaut M."/>
            <person name="Levati E."/>
            <person name="Barry K.W."/>
            <person name="Belfiori B."/>
            <person name="Cichocki N."/>
            <person name="Clum A."/>
            <person name="Dockter R.B."/>
            <person name="Fauchery L."/>
            <person name="Guy J."/>
            <person name="Iotti M."/>
            <person name="Le Tacon F."/>
            <person name="Lindquist E.A."/>
            <person name="Lipzen A."/>
            <person name="Malagnac F."/>
            <person name="Mello A."/>
            <person name="Molinier V."/>
            <person name="Miyauchi S."/>
            <person name="Poulain J."/>
            <person name="Riccioni C."/>
            <person name="Rubini A."/>
            <person name="Sitrit Y."/>
            <person name="Splivallo R."/>
            <person name="Traeger S."/>
            <person name="Wang M."/>
            <person name="Zifcakova L."/>
            <person name="Wipf D."/>
            <person name="Zambonelli A."/>
            <person name="Paolocci F."/>
            <person name="Nowrousian M."/>
            <person name="Ottonello S."/>
            <person name="Baldrian P."/>
            <person name="Spatafora J.W."/>
            <person name="Henrissat B."/>
            <person name="Nagy L.G."/>
            <person name="Aury J.M."/>
            <person name="Wincker P."/>
            <person name="Grigoriev I.V."/>
            <person name="Bonfante P."/>
            <person name="Martin F.M."/>
        </authorList>
    </citation>
    <scope>NUCLEOTIDE SEQUENCE [LARGE SCALE GENOMIC DNA]</scope>
    <source>
        <strain evidence="3 4">RN42</strain>
    </source>
</reference>
<gene>
    <name evidence="3" type="ORF">BJ508DRAFT_310671</name>
</gene>
<accession>A0A3N4HSW6</accession>
<feature type="compositionally biased region" description="Basic and acidic residues" evidence="1">
    <location>
        <begin position="378"/>
        <end position="388"/>
    </location>
</feature>
<dbReference type="AlphaFoldDB" id="A0A3N4HSW6"/>
<feature type="region of interest" description="Disordered" evidence="1">
    <location>
        <begin position="375"/>
        <end position="604"/>
    </location>
</feature>
<dbReference type="EMBL" id="ML119735">
    <property type="protein sequence ID" value="RPA76925.1"/>
    <property type="molecule type" value="Genomic_DNA"/>
</dbReference>
<feature type="region of interest" description="Disordered" evidence="1">
    <location>
        <begin position="95"/>
        <end position="124"/>
    </location>
</feature>
<feature type="signal peptide" evidence="2">
    <location>
        <begin position="1"/>
        <end position="21"/>
    </location>
</feature>
<proteinExistence type="predicted"/>
<feature type="region of interest" description="Disordered" evidence="1">
    <location>
        <begin position="159"/>
        <end position="180"/>
    </location>
</feature>
<protein>
    <submittedName>
        <fullName evidence="3">Uncharacterized protein</fullName>
    </submittedName>
</protein>
<feature type="compositionally biased region" description="Polar residues" evidence="1">
    <location>
        <begin position="56"/>
        <end position="67"/>
    </location>
</feature>
<feature type="compositionally biased region" description="Basic residues" evidence="1">
    <location>
        <begin position="589"/>
        <end position="604"/>
    </location>
</feature>